<dbReference type="Pfam" id="PF18289">
    <property type="entry name" value="HU-CCDC81_euk_2"/>
    <property type="match status" value="1"/>
</dbReference>
<feature type="domain" description="CCDC81 HU" evidence="3">
    <location>
        <begin position="59"/>
        <end position="130"/>
    </location>
</feature>
<accession>A0A813NUA4</accession>
<feature type="coiled-coil region" evidence="1">
    <location>
        <begin position="605"/>
        <end position="632"/>
    </location>
</feature>
<dbReference type="PANTHER" id="PTHR14362:SF2">
    <property type="entry name" value="COILED-COIL DOMAIN-CONTAINING PROTEIN 81"/>
    <property type="match status" value="1"/>
</dbReference>
<dbReference type="AlphaFoldDB" id="A0A813NUA4"/>
<evidence type="ECO:0000259" key="3">
    <source>
        <dbReference type="Pfam" id="PF14908"/>
    </source>
</evidence>
<sequence length="795" mass="91851">MIDNINKLSKNLDANKQQQQQQQQQQQTAASIVNLTDDGERRLTLRNTKSIQTDHQSFEIKSSQNVIKIWDAVSAYIESYMKQSKGVTIPGFGTFTFIHKRIDVGNNKYLLIQRPVFAFSEKFAQTHGLKFTHYPVNGSIPIHPLNYFYIQTQSTYTRDQIEQCVKHVLQVFNRSVAAQRNVEFTFSHIGKLQIRDGKVKMRFFKDFVDAVDGNGGNGGKYLFDNTCNRPQTSDSVMSEREAARPPTASNVVLPRLNSRIGNSAMQAIAEEDHGNDEQQTHRATSAKRTQQRDPSPCKNDLSRSYSRGVDLRLPPLIETLGEPTVSLTTTTQPSTNVVTTVGTTNSQDGVIPIASLFSSLDLNQPSTTKRVPTPVIPMRRTASCYQYEPDKELNTTNNQSNGIVIRATNENSAALGFSRPTTDRSVRDRMSSSLNVYPQQYQQINSPTASKPTTACGHYGAGQELCYLCHQRAKRNIPIYLHEEKRIREAEEAKLLEQYQHDRDLDEQNKREMAMKVDREEKQRIAAYNLGIAEATRAKKMERPKTSDVPRSFVFRKRIQTPPTYIRQQDLAKQLDAQIKWKHDEEHAEKQDKNFVERLEQIQLAEALTQERETYLRNKRLHQEEMKNALDNQVRNKPSGIPSAEIATPYFGVNDMSTDKLQERRLQAMEIFRQQKEVVEQRQRQQLLKQMREQEYESRALDDMKEDFFSDRRERFRRAYTIRKDLETDWSSALDAKRKRDQDERTHKYAPQGVLVHEQCDQYKRCAQCQRNLNNYGTSNIWKDTRYIPGTRIMV</sequence>
<dbReference type="InterPro" id="IPR040673">
    <property type="entry name" value="CCDC81_HU_dom_2"/>
</dbReference>
<dbReference type="EMBL" id="CAJNOH010000009">
    <property type="protein sequence ID" value="CAF0743230.1"/>
    <property type="molecule type" value="Genomic_DNA"/>
</dbReference>
<comment type="caution">
    <text evidence="5">The sequence shown here is derived from an EMBL/GenBank/DDBJ whole genome shotgun (WGS) entry which is preliminary data.</text>
</comment>
<evidence type="ECO:0000259" key="4">
    <source>
        <dbReference type="Pfam" id="PF18289"/>
    </source>
</evidence>
<feature type="compositionally biased region" description="Basic and acidic residues" evidence="2">
    <location>
        <begin position="271"/>
        <end position="280"/>
    </location>
</feature>
<dbReference type="GO" id="GO:0005815">
    <property type="term" value="C:microtubule organizing center"/>
    <property type="evidence" value="ECO:0007669"/>
    <property type="project" value="TreeGrafter"/>
</dbReference>
<gene>
    <name evidence="5" type="ORF">PYM288_LOCUS1677</name>
</gene>
<evidence type="ECO:0000313" key="5">
    <source>
        <dbReference type="EMBL" id="CAF0743230.1"/>
    </source>
</evidence>
<feature type="region of interest" description="Disordered" evidence="2">
    <location>
        <begin position="271"/>
        <end position="305"/>
    </location>
</feature>
<evidence type="ECO:0000313" key="6">
    <source>
        <dbReference type="Proteomes" id="UP000663854"/>
    </source>
</evidence>
<protein>
    <recommendedName>
        <fullName evidence="7">Coiled-coil domain-containing protein 81</fullName>
    </recommendedName>
</protein>
<keyword evidence="1" id="KW-0175">Coiled coil</keyword>
<dbReference type="Proteomes" id="UP000663854">
    <property type="component" value="Unassembled WGS sequence"/>
</dbReference>
<dbReference type="InterPro" id="IPR026295">
    <property type="entry name" value="CCD81"/>
</dbReference>
<name>A0A813NUA4_9BILA</name>
<proteinExistence type="predicted"/>
<feature type="domain" description="CCDC81 HU" evidence="4">
    <location>
        <begin position="141"/>
        <end position="214"/>
    </location>
</feature>
<organism evidence="5 6">
    <name type="scientific">Rotaria sordida</name>
    <dbReference type="NCBI Taxonomy" id="392033"/>
    <lineage>
        <taxon>Eukaryota</taxon>
        <taxon>Metazoa</taxon>
        <taxon>Spiralia</taxon>
        <taxon>Gnathifera</taxon>
        <taxon>Rotifera</taxon>
        <taxon>Eurotatoria</taxon>
        <taxon>Bdelloidea</taxon>
        <taxon>Philodinida</taxon>
        <taxon>Philodinidae</taxon>
        <taxon>Rotaria</taxon>
    </lineage>
</organism>
<evidence type="ECO:0000256" key="2">
    <source>
        <dbReference type="SAM" id="MobiDB-lite"/>
    </source>
</evidence>
<dbReference type="InterPro" id="IPR028034">
    <property type="entry name" value="HU-CCDC81"/>
</dbReference>
<reference evidence="5" key="1">
    <citation type="submission" date="2021-02" db="EMBL/GenBank/DDBJ databases">
        <authorList>
            <person name="Nowell W R."/>
        </authorList>
    </citation>
    <scope>NUCLEOTIDE SEQUENCE</scope>
</reference>
<evidence type="ECO:0008006" key="7">
    <source>
        <dbReference type="Google" id="ProtNLM"/>
    </source>
</evidence>
<dbReference type="PANTHER" id="PTHR14362">
    <property type="entry name" value="COILED-COIL DOMAIN-CONTAINING PROTEIN 81"/>
    <property type="match status" value="1"/>
</dbReference>
<dbReference type="Pfam" id="PF14908">
    <property type="entry name" value="HU-CCDC81_euk_1"/>
    <property type="match status" value="1"/>
</dbReference>
<evidence type="ECO:0000256" key="1">
    <source>
        <dbReference type="SAM" id="Coils"/>
    </source>
</evidence>